<dbReference type="InterPro" id="IPR050300">
    <property type="entry name" value="GDXG_lipolytic_enzyme"/>
</dbReference>
<dbReference type="GO" id="GO:0016798">
    <property type="term" value="F:hydrolase activity, acting on glycosyl bonds"/>
    <property type="evidence" value="ECO:0007669"/>
    <property type="project" value="UniProtKB-KW"/>
</dbReference>
<dbReference type="Proteomes" id="UP000326340">
    <property type="component" value="Unassembled WGS sequence"/>
</dbReference>
<evidence type="ECO:0000256" key="1">
    <source>
        <dbReference type="ARBA" id="ARBA00022801"/>
    </source>
</evidence>
<sequence>MRSILVLAMSSLLQIGAAVSSGVNSGDSHEFSRGITKRYGHPADRRSQDGRTSFDTAQVTYFPAANSTGIGVLVCPGGGYARVSIVKEGYTPAAFLNNLGIDAWVLDYTTASNATAPIYPKPQSEALEALDYIREQNRTAKLGIWGFSAGGHLAAVTLTNPAARLDFGILAYPVITLEGSYTHVGSRNNLIGANSTAEARHELSAQNLVSATTPPTFLFHTFNDGSVPVQNTLLFAEAMAAHKRPTQVLVLPDGSHGLGLALDDPKRSWTPELARFLRYSI</sequence>
<dbReference type="GO" id="GO:0006508">
    <property type="term" value="P:proteolysis"/>
    <property type="evidence" value="ECO:0007669"/>
    <property type="project" value="InterPro"/>
</dbReference>
<keyword evidence="6" id="KW-1185">Reference proteome</keyword>
<evidence type="ECO:0000259" key="4">
    <source>
        <dbReference type="Pfam" id="PF00326"/>
    </source>
</evidence>
<accession>A0A5Q4C396</accession>
<feature type="chain" id="PRO_5025045640" evidence="3">
    <location>
        <begin position="19"/>
        <end position="281"/>
    </location>
</feature>
<feature type="domain" description="Peptidase S9 prolyl oligopeptidase catalytic" evidence="4">
    <location>
        <begin position="126"/>
        <end position="276"/>
    </location>
</feature>
<name>A0A5Q4C396_9PEZI</name>
<organism evidence="5 6">
    <name type="scientific">Colletotrichum shisoi</name>
    <dbReference type="NCBI Taxonomy" id="2078593"/>
    <lineage>
        <taxon>Eukaryota</taxon>
        <taxon>Fungi</taxon>
        <taxon>Dikarya</taxon>
        <taxon>Ascomycota</taxon>
        <taxon>Pezizomycotina</taxon>
        <taxon>Sordariomycetes</taxon>
        <taxon>Hypocreomycetidae</taxon>
        <taxon>Glomerellales</taxon>
        <taxon>Glomerellaceae</taxon>
        <taxon>Colletotrichum</taxon>
        <taxon>Colletotrichum destructivum species complex</taxon>
    </lineage>
</organism>
<evidence type="ECO:0000313" key="6">
    <source>
        <dbReference type="Proteomes" id="UP000326340"/>
    </source>
</evidence>
<evidence type="ECO:0000313" key="5">
    <source>
        <dbReference type="EMBL" id="TQN73511.1"/>
    </source>
</evidence>
<dbReference type="InterPro" id="IPR001375">
    <property type="entry name" value="Peptidase_S9_cat"/>
</dbReference>
<feature type="signal peptide" evidence="3">
    <location>
        <begin position="1"/>
        <end position="18"/>
    </location>
</feature>
<dbReference type="AlphaFoldDB" id="A0A5Q4C396"/>
<dbReference type="InterPro" id="IPR029058">
    <property type="entry name" value="AB_hydrolase_fold"/>
</dbReference>
<dbReference type="Pfam" id="PF00326">
    <property type="entry name" value="Peptidase_S9"/>
    <property type="match status" value="1"/>
</dbReference>
<keyword evidence="5" id="KW-0858">Xylan degradation</keyword>
<keyword evidence="1 5" id="KW-0378">Hydrolase</keyword>
<protein>
    <submittedName>
        <fullName evidence="5">Endo-1,4-beta-xylanase B</fullName>
    </submittedName>
</protein>
<proteinExistence type="predicted"/>
<dbReference type="SUPFAM" id="SSF53474">
    <property type="entry name" value="alpha/beta-Hydrolases"/>
    <property type="match status" value="1"/>
</dbReference>
<evidence type="ECO:0000256" key="3">
    <source>
        <dbReference type="SAM" id="SignalP"/>
    </source>
</evidence>
<keyword evidence="5" id="KW-0119">Carbohydrate metabolism</keyword>
<comment type="caution">
    <text evidence="5">The sequence shown here is derived from an EMBL/GenBank/DDBJ whole genome shotgun (WGS) entry which is preliminary data.</text>
</comment>
<dbReference type="Gene3D" id="3.40.50.1820">
    <property type="entry name" value="alpha/beta hydrolase"/>
    <property type="match status" value="1"/>
</dbReference>
<dbReference type="EMBL" id="PUHP01000091">
    <property type="protein sequence ID" value="TQN73511.1"/>
    <property type="molecule type" value="Genomic_DNA"/>
</dbReference>
<reference evidence="5 6" key="1">
    <citation type="journal article" date="2019" name="Sci. Rep.">
        <title>Colletotrichum shisoi sp. nov., an anthracnose pathogen of Perilla frutescens in Japan: molecular phylogenetic, morphological and genomic evidence.</title>
        <authorList>
            <person name="Gan P."/>
            <person name="Tsushima A."/>
            <person name="Hiroyama R."/>
            <person name="Narusaka M."/>
            <person name="Takano Y."/>
            <person name="Narusaka Y."/>
            <person name="Kawaradani M."/>
            <person name="Damm U."/>
            <person name="Shirasu K."/>
        </authorList>
    </citation>
    <scope>NUCLEOTIDE SEQUENCE [LARGE SCALE GENOMIC DNA]</scope>
    <source>
        <strain evidence="5 6">PG-2018a</strain>
    </source>
</reference>
<keyword evidence="3" id="KW-0732">Signal</keyword>
<dbReference type="OrthoDB" id="6499973at2759"/>
<keyword evidence="5" id="KW-0326">Glycosidase</keyword>
<dbReference type="PANTHER" id="PTHR48081">
    <property type="entry name" value="AB HYDROLASE SUPERFAMILY PROTEIN C4A8.06C"/>
    <property type="match status" value="1"/>
</dbReference>
<dbReference type="GO" id="GO:0008236">
    <property type="term" value="F:serine-type peptidase activity"/>
    <property type="evidence" value="ECO:0007669"/>
    <property type="project" value="InterPro"/>
</dbReference>
<evidence type="ECO:0000256" key="2">
    <source>
        <dbReference type="SAM" id="MobiDB-lite"/>
    </source>
</evidence>
<keyword evidence="5" id="KW-0624">Polysaccharide degradation</keyword>
<feature type="region of interest" description="Disordered" evidence="2">
    <location>
        <begin position="21"/>
        <end position="51"/>
    </location>
</feature>
<dbReference type="GO" id="GO:0045493">
    <property type="term" value="P:xylan catabolic process"/>
    <property type="evidence" value="ECO:0007669"/>
    <property type="project" value="UniProtKB-KW"/>
</dbReference>
<dbReference type="PANTHER" id="PTHR48081:SF6">
    <property type="entry name" value="PEPTIDASE S9 PROLYL OLIGOPEPTIDASE CATALYTIC DOMAIN-CONTAINING PROTEIN"/>
    <property type="match status" value="1"/>
</dbReference>
<gene>
    <name evidence="5" type="primary">XynB-2</name>
    <name evidence="5" type="ORF">CSHISOI_01972</name>
</gene>